<keyword evidence="6" id="KW-0464">Manganese</keyword>
<dbReference type="STRING" id="84588.SYNW1807"/>
<dbReference type="GO" id="GO:0008311">
    <property type="term" value="F:double-stranded DNA 3'-5' DNA exonuclease activity"/>
    <property type="evidence" value="ECO:0007669"/>
    <property type="project" value="UniProtKB-EC"/>
</dbReference>
<dbReference type="Proteomes" id="UP000001422">
    <property type="component" value="Chromosome"/>
</dbReference>
<dbReference type="CDD" id="cd09086">
    <property type="entry name" value="ExoIII-like_AP-endo"/>
    <property type="match status" value="1"/>
</dbReference>
<dbReference type="GO" id="GO:0003677">
    <property type="term" value="F:DNA binding"/>
    <property type="evidence" value="ECO:0007669"/>
    <property type="project" value="InterPro"/>
</dbReference>
<organism evidence="10 11">
    <name type="scientific">Parasynechococcus marenigrum (strain WH8102)</name>
    <dbReference type="NCBI Taxonomy" id="84588"/>
    <lineage>
        <taxon>Bacteria</taxon>
        <taxon>Bacillati</taxon>
        <taxon>Cyanobacteriota</taxon>
        <taxon>Cyanophyceae</taxon>
        <taxon>Synechococcales</taxon>
        <taxon>Prochlorococcaceae</taxon>
        <taxon>Parasynechococcus</taxon>
        <taxon>Parasynechococcus marenigrum</taxon>
    </lineage>
</organism>
<feature type="site" description="Transition state stabilizer" evidence="7">
    <location>
        <position position="156"/>
    </location>
</feature>
<name>Q7U5A0_PARMW</name>
<comment type="similarity">
    <text evidence="1">Belongs to the DNA repair enzymes AP/ExoA family.</text>
</comment>
<dbReference type="InterPro" id="IPR020847">
    <property type="entry name" value="AP_endonuclease_F1_BS"/>
</dbReference>
<dbReference type="InterPro" id="IPR037493">
    <property type="entry name" value="ExoIII-like"/>
</dbReference>
<evidence type="ECO:0000256" key="5">
    <source>
        <dbReference type="PIRSR" id="PIRSR604808-1"/>
    </source>
</evidence>
<keyword evidence="3 10" id="KW-0378">Hydrolase</keyword>
<feature type="binding site" evidence="6">
    <location>
        <position position="7"/>
    </location>
    <ligand>
        <name>Mg(2+)</name>
        <dbReference type="ChEBI" id="CHEBI:18420"/>
        <label>1</label>
    </ligand>
</feature>
<feature type="binding site" evidence="6">
    <location>
        <position position="34"/>
    </location>
    <ligand>
        <name>Mg(2+)</name>
        <dbReference type="ChEBI" id="CHEBI:18420"/>
        <label>1</label>
    </ligand>
</feature>
<sequence length="278" mass="31636">MRIATWNVNSVRTRLEQVLCWLEQTKPDLLCLQETKVDDPLFPMQAFENAGWQVSIHGQKSYNGVALVSREPLEDVRCGFVGELPDDAEAATLGEQRRVISGLLDGVRVLNLYVPNGSSLSSEKYPYKLTWLGCLKRYLDAQAERGEPLCMVGDFNIALEARDIHDPDRLSGSVMASDAERDALREALGNRLQDAFRMFEPDAGHWSWWDYRTGAWDRDRGWRIDHIYLCEELMGLARSCSIHKQLRGNVQPSDHAPVSVDLDWPPADDDQDEDDQLF</sequence>
<evidence type="ECO:0000313" key="11">
    <source>
        <dbReference type="Proteomes" id="UP000001422"/>
    </source>
</evidence>
<dbReference type="InterPro" id="IPR036691">
    <property type="entry name" value="Endo/exonu/phosph_ase_sf"/>
</dbReference>
<evidence type="ECO:0000256" key="7">
    <source>
        <dbReference type="PIRSR" id="PIRSR604808-3"/>
    </source>
</evidence>
<evidence type="ECO:0000256" key="4">
    <source>
        <dbReference type="ARBA" id="ARBA00022842"/>
    </source>
</evidence>
<proteinExistence type="inferred from homology"/>
<feature type="binding site" evidence="6">
    <location>
        <position position="156"/>
    </location>
    <ligand>
        <name>Mg(2+)</name>
        <dbReference type="ChEBI" id="CHEBI:18420"/>
        <label>1</label>
    </ligand>
</feature>
<feature type="compositionally biased region" description="Acidic residues" evidence="8">
    <location>
        <begin position="266"/>
        <end position="278"/>
    </location>
</feature>
<dbReference type="InterPro" id="IPR004808">
    <property type="entry name" value="AP_endonuc_1"/>
</dbReference>
<feature type="binding site" evidence="6">
    <location>
        <position position="254"/>
    </location>
    <ligand>
        <name>Mg(2+)</name>
        <dbReference type="ChEBI" id="CHEBI:18420"/>
        <label>1</label>
    </ligand>
</feature>
<dbReference type="HOGENOM" id="CLU_027539_0_1_3"/>
<dbReference type="PANTHER" id="PTHR43250:SF2">
    <property type="entry name" value="EXODEOXYRIBONUCLEASE III"/>
    <property type="match status" value="1"/>
</dbReference>
<dbReference type="GO" id="GO:0046872">
    <property type="term" value="F:metal ion binding"/>
    <property type="evidence" value="ECO:0007669"/>
    <property type="project" value="UniProtKB-KW"/>
</dbReference>
<evidence type="ECO:0000256" key="8">
    <source>
        <dbReference type="SAM" id="MobiDB-lite"/>
    </source>
</evidence>
<feature type="region of interest" description="Disordered" evidence="8">
    <location>
        <begin position="250"/>
        <end position="278"/>
    </location>
</feature>
<comment type="cofactor">
    <cofactor evidence="6">
        <name>Mg(2+)</name>
        <dbReference type="ChEBI" id="CHEBI:18420"/>
    </cofactor>
    <cofactor evidence="6">
        <name>Mn(2+)</name>
        <dbReference type="ChEBI" id="CHEBI:29035"/>
    </cofactor>
    <text evidence="6">Probably binds two magnesium or manganese ions per subunit.</text>
</comment>
<dbReference type="Gene3D" id="3.60.10.10">
    <property type="entry name" value="Endonuclease/exonuclease/phosphatase"/>
    <property type="match status" value="1"/>
</dbReference>
<dbReference type="GO" id="GO:0004519">
    <property type="term" value="F:endonuclease activity"/>
    <property type="evidence" value="ECO:0007669"/>
    <property type="project" value="InterPro"/>
</dbReference>
<dbReference type="SUPFAM" id="SSF56219">
    <property type="entry name" value="DNase I-like"/>
    <property type="match status" value="1"/>
</dbReference>
<dbReference type="InterPro" id="IPR005135">
    <property type="entry name" value="Endo/exonuclease/phosphatase"/>
</dbReference>
<dbReference type="eggNOG" id="COG0708">
    <property type="taxonomic scope" value="Bacteria"/>
</dbReference>
<evidence type="ECO:0000256" key="3">
    <source>
        <dbReference type="ARBA" id="ARBA00022801"/>
    </source>
</evidence>
<feature type="binding site" evidence="6">
    <location>
        <position position="255"/>
    </location>
    <ligand>
        <name>Mg(2+)</name>
        <dbReference type="ChEBI" id="CHEBI:18420"/>
        <label>1</label>
    </ligand>
</feature>
<evidence type="ECO:0000256" key="2">
    <source>
        <dbReference type="ARBA" id="ARBA00022723"/>
    </source>
</evidence>
<evidence type="ECO:0000256" key="1">
    <source>
        <dbReference type="ARBA" id="ARBA00007092"/>
    </source>
</evidence>
<dbReference type="AlphaFoldDB" id="Q7U5A0"/>
<accession>Q7U5A0</accession>
<evidence type="ECO:0000313" key="10">
    <source>
        <dbReference type="EMBL" id="CAE08322.1"/>
    </source>
</evidence>
<dbReference type="PROSITE" id="PS00726">
    <property type="entry name" value="AP_NUCLEASE_F1_1"/>
    <property type="match status" value="1"/>
</dbReference>
<dbReference type="EC" id="3.1.11.2" evidence="10"/>
<dbReference type="NCBIfam" id="TIGR00633">
    <property type="entry name" value="xth"/>
    <property type="match status" value="1"/>
</dbReference>
<evidence type="ECO:0000259" key="9">
    <source>
        <dbReference type="Pfam" id="PF03372"/>
    </source>
</evidence>
<feature type="active site" description="Proton donor/acceptor" evidence="5">
    <location>
        <position position="154"/>
    </location>
</feature>
<protein>
    <submittedName>
        <fullName evidence="10">Exodeoxyribonuclease III</fullName>
        <ecNumber evidence="10">3.1.11.2</ecNumber>
    </submittedName>
</protein>
<feature type="site" description="Interaction with DNA substrate" evidence="7">
    <location>
        <position position="255"/>
    </location>
</feature>
<feature type="active site" evidence="5">
    <location>
        <position position="113"/>
    </location>
</feature>
<reference evidence="10 11" key="1">
    <citation type="journal article" date="2003" name="Nature">
        <title>The genome of a motile marine Synechococcus.</title>
        <authorList>
            <person name="Palenik B."/>
            <person name="Brahamsha B."/>
            <person name="Larimer F."/>
            <person name="Land M."/>
            <person name="Hauser L."/>
            <person name="Chain P."/>
            <person name="Lamerdin J."/>
            <person name="Regala W."/>
            <person name="Allen E.A."/>
            <person name="McCarren J."/>
            <person name="Paulsen I."/>
            <person name="Dufresne A."/>
            <person name="Partensky F."/>
            <person name="Webb E."/>
            <person name="Waterbury J."/>
        </authorList>
    </citation>
    <scope>NUCLEOTIDE SEQUENCE [LARGE SCALE GENOMIC DNA]</scope>
    <source>
        <strain evidence="10 11">WH8102</strain>
    </source>
</reference>
<feature type="active site" description="Proton acceptor" evidence="5">
    <location>
        <position position="255"/>
    </location>
</feature>
<evidence type="ECO:0000256" key="6">
    <source>
        <dbReference type="PIRSR" id="PIRSR604808-2"/>
    </source>
</evidence>
<keyword evidence="11" id="KW-1185">Reference proteome</keyword>
<feature type="site" description="Important for catalytic activity" evidence="7">
    <location>
        <position position="225"/>
    </location>
</feature>
<keyword evidence="2 6" id="KW-0479">Metal-binding</keyword>
<dbReference type="EMBL" id="BX569693">
    <property type="protein sequence ID" value="CAE08322.1"/>
    <property type="molecule type" value="Genomic_DNA"/>
</dbReference>
<dbReference type="RefSeq" id="WP_011128667.1">
    <property type="nucleotide sequence ID" value="NC_005070.1"/>
</dbReference>
<feature type="binding site" evidence="6">
    <location>
        <position position="154"/>
    </location>
    <ligand>
        <name>Mg(2+)</name>
        <dbReference type="ChEBI" id="CHEBI:18420"/>
        <label>1</label>
    </ligand>
</feature>
<keyword evidence="4 6" id="KW-0460">Magnesium</keyword>
<gene>
    <name evidence="10" type="ordered locus">SYNW1807</name>
</gene>
<feature type="domain" description="Endonuclease/exonuclease/phosphatase" evidence="9">
    <location>
        <begin position="4"/>
        <end position="255"/>
    </location>
</feature>
<dbReference type="GO" id="GO:0006281">
    <property type="term" value="P:DNA repair"/>
    <property type="evidence" value="ECO:0007669"/>
    <property type="project" value="InterPro"/>
</dbReference>
<dbReference type="PANTHER" id="PTHR43250">
    <property type="entry name" value="EXODEOXYRIBONUCLEASE III"/>
    <property type="match status" value="1"/>
</dbReference>
<dbReference type="Pfam" id="PF03372">
    <property type="entry name" value="Exo_endo_phos"/>
    <property type="match status" value="1"/>
</dbReference>
<dbReference type="KEGG" id="syw:SYNW1807"/>
<dbReference type="NCBIfam" id="TIGR00195">
    <property type="entry name" value="exoDNase_III"/>
    <property type="match status" value="1"/>
</dbReference>
<dbReference type="PROSITE" id="PS51435">
    <property type="entry name" value="AP_NUCLEASE_F1_4"/>
    <property type="match status" value="1"/>
</dbReference>